<proteinExistence type="inferred from homology"/>
<evidence type="ECO:0000313" key="12">
    <source>
        <dbReference type="Proteomes" id="UP001219933"/>
    </source>
</evidence>
<feature type="transmembrane region" description="Helical" evidence="9">
    <location>
        <begin position="468"/>
        <end position="489"/>
    </location>
</feature>
<evidence type="ECO:0000313" key="11">
    <source>
        <dbReference type="EMBL" id="WFD34807.1"/>
    </source>
</evidence>
<dbReference type="Pfam" id="PF06422">
    <property type="entry name" value="PDR_CDR"/>
    <property type="match status" value="1"/>
</dbReference>
<dbReference type="GO" id="GO:0016887">
    <property type="term" value="F:ATP hydrolysis activity"/>
    <property type="evidence" value="ECO:0007669"/>
    <property type="project" value="InterPro"/>
</dbReference>
<dbReference type="InterPro" id="IPR013525">
    <property type="entry name" value="ABC2_TM"/>
</dbReference>
<keyword evidence="8 9" id="KW-0472">Membrane</keyword>
<evidence type="ECO:0000256" key="4">
    <source>
        <dbReference type="ARBA" id="ARBA00022692"/>
    </source>
</evidence>
<dbReference type="InterPro" id="IPR043926">
    <property type="entry name" value="ABCG_dom"/>
</dbReference>
<feature type="transmembrane region" description="Helical" evidence="9">
    <location>
        <begin position="1212"/>
        <end position="1240"/>
    </location>
</feature>
<feature type="transmembrane region" description="Helical" evidence="9">
    <location>
        <begin position="616"/>
        <end position="636"/>
    </location>
</feature>
<dbReference type="Proteomes" id="UP001219933">
    <property type="component" value="Chromosome 2"/>
</dbReference>
<dbReference type="GO" id="GO:0140359">
    <property type="term" value="F:ABC-type transporter activity"/>
    <property type="evidence" value="ECO:0007669"/>
    <property type="project" value="InterPro"/>
</dbReference>
<feature type="domain" description="ABC transporter" evidence="10">
    <location>
        <begin position="107"/>
        <end position="362"/>
    </location>
</feature>
<feature type="transmembrane region" description="Helical" evidence="9">
    <location>
        <begin position="726"/>
        <end position="747"/>
    </location>
</feature>
<evidence type="ECO:0000256" key="3">
    <source>
        <dbReference type="ARBA" id="ARBA00022448"/>
    </source>
</evidence>
<dbReference type="FunFam" id="3.40.50.300:FF:000054">
    <property type="entry name" value="ABC multidrug transporter atrF"/>
    <property type="match status" value="1"/>
</dbReference>
<keyword evidence="6" id="KW-0067">ATP-binding</keyword>
<name>A0AAF0EY28_9BASI</name>
<dbReference type="InterPro" id="IPR034001">
    <property type="entry name" value="ABCG_PDR_1"/>
</dbReference>
<evidence type="ECO:0000256" key="2">
    <source>
        <dbReference type="ARBA" id="ARBA00006012"/>
    </source>
</evidence>
<feature type="transmembrane region" description="Helical" evidence="9">
    <location>
        <begin position="509"/>
        <end position="530"/>
    </location>
</feature>
<protein>
    <recommendedName>
        <fullName evidence="10">ABC transporter domain-containing protein</fullName>
    </recommendedName>
</protein>
<dbReference type="SUPFAM" id="SSF52540">
    <property type="entry name" value="P-loop containing nucleoside triphosphate hydrolases"/>
    <property type="match status" value="2"/>
</dbReference>
<keyword evidence="3" id="KW-0813">Transport</keyword>
<comment type="subcellular location">
    <subcellularLocation>
        <location evidence="1">Membrane</location>
        <topology evidence="1">Multi-pass membrane protein</topology>
    </subcellularLocation>
</comment>
<reference evidence="11" key="1">
    <citation type="submission" date="2023-03" db="EMBL/GenBank/DDBJ databases">
        <title>Mating type loci evolution in Malassezia.</title>
        <authorList>
            <person name="Coelho M.A."/>
        </authorList>
    </citation>
    <scope>NUCLEOTIDE SEQUENCE</scope>
    <source>
        <strain evidence="11">CBS 11721</strain>
    </source>
</reference>
<gene>
    <name evidence="11" type="ORF">MCUN1_001651</name>
</gene>
<feature type="transmembrane region" description="Helical" evidence="9">
    <location>
        <begin position="1281"/>
        <end position="1301"/>
    </location>
</feature>
<evidence type="ECO:0000259" key="10">
    <source>
        <dbReference type="PROSITE" id="PS50893"/>
    </source>
</evidence>
<dbReference type="InterPro" id="IPR029481">
    <property type="entry name" value="ABC_trans_N"/>
</dbReference>
<dbReference type="CDD" id="cd03232">
    <property type="entry name" value="ABCG_PDR_domain2"/>
    <property type="match status" value="1"/>
</dbReference>
<dbReference type="Pfam" id="PF19055">
    <property type="entry name" value="ABC2_membrane_7"/>
    <property type="match status" value="1"/>
</dbReference>
<feature type="transmembrane region" description="Helical" evidence="9">
    <location>
        <begin position="1411"/>
        <end position="1432"/>
    </location>
</feature>
<dbReference type="PROSITE" id="PS50893">
    <property type="entry name" value="ABC_TRANSPORTER_2"/>
    <property type="match status" value="2"/>
</dbReference>
<feature type="transmembrane region" description="Helical" evidence="9">
    <location>
        <begin position="551"/>
        <end position="577"/>
    </location>
</feature>
<evidence type="ECO:0000256" key="1">
    <source>
        <dbReference type="ARBA" id="ARBA00004141"/>
    </source>
</evidence>
<dbReference type="InterPro" id="IPR003439">
    <property type="entry name" value="ABC_transporter-like_ATP-bd"/>
</dbReference>
<dbReference type="EMBL" id="CP119878">
    <property type="protein sequence ID" value="WFD34807.1"/>
    <property type="molecule type" value="Genomic_DNA"/>
</dbReference>
<keyword evidence="5" id="KW-0547">Nucleotide-binding</keyword>
<dbReference type="GO" id="GO:0016020">
    <property type="term" value="C:membrane"/>
    <property type="evidence" value="ECO:0007669"/>
    <property type="project" value="UniProtKB-SubCell"/>
</dbReference>
<dbReference type="Gene3D" id="3.40.50.300">
    <property type="entry name" value="P-loop containing nucleotide triphosphate hydrolases"/>
    <property type="match status" value="2"/>
</dbReference>
<dbReference type="Pfam" id="PF14510">
    <property type="entry name" value="ABC_trans_N"/>
    <property type="match status" value="1"/>
</dbReference>
<dbReference type="GO" id="GO:0005524">
    <property type="term" value="F:ATP binding"/>
    <property type="evidence" value="ECO:0007669"/>
    <property type="project" value="UniProtKB-KW"/>
</dbReference>
<feature type="domain" description="ABC transporter" evidence="10">
    <location>
        <begin position="800"/>
        <end position="1042"/>
    </location>
</feature>
<comment type="similarity">
    <text evidence="2">Belongs to the ABC transporter superfamily. ABCG family. PDR (TC 3.A.1.205) subfamily.</text>
</comment>
<feature type="transmembrane region" description="Helical" evidence="9">
    <location>
        <begin position="1252"/>
        <end position="1274"/>
    </location>
</feature>
<dbReference type="PANTHER" id="PTHR19241">
    <property type="entry name" value="ATP-BINDING CASSETTE TRANSPORTER"/>
    <property type="match status" value="1"/>
</dbReference>
<dbReference type="InterPro" id="IPR017871">
    <property type="entry name" value="ABC_transporter-like_CS"/>
</dbReference>
<evidence type="ECO:0000256" key="7">
    <source>
        <dbReference type="ARBA" id="ARBA00022989"/>
    </source>
</evidence>
<keyword evidence="7 9" id="KW-1133">Transmembrane helix</keyword>
<feature type="transmembrane region" description="Helical" evidence="9">
    <location>
        <begin position="583"/>
        <end position="604"/>
    </location>
</feature>
<evidence type="ECO:0000256" key="9">
    <source>
        <dbReference type="SAM" id="Phobius"/>
    </source>
</evidence>
<keyword evidence="12" id="KW-1185">Reference proteome</keyword>
<organism evidence="11 12">
    <name type="scientific">Malassezia cuniculi</name>
    <dbReference type="NCBI Taxonomy" id="948313"/>
    <lineage>
        <taxon>Eukaryota</taxon>
        <taxon>Fungi</taxon>
        <taxon>Dikarya</taxon>
        <taxon>Basidiomycota</taxon>
        <taxon>Ustilaginomycotina</taxon>
        <taxon>Malasseziomycetes</taxon>
        <taxon>Malasseziales</taxon>
        <taxon>Malasseziaceae</taxon>
        <taxon>Malassezia</taxon>
    </lineage>
</organism>
<feature type="transmembrane region" description="Helical" evidence="9">
    <location>
        <begin position="1136"/>
        <end position="1157"/>
    </location>
</feature>
<dbReference type="CDD" id="cd03233">
    <property type="entry name" value="ABCG_PDR_domain1"/>
    <property type="match status" value="1"/>
</dbReference>
<dbReference type="InterPro" id="IPR003593">
    <property type="entry name" value="AAA+_ATPase"/>
</dbReference>
<evidence type="ECO:0000256" key="5">
    <source>
        <dbReference type="ARBA" id="ARBA00022741"/>
    </source>
</evidence>
<sequence length="1443" mass="161007">MSHADVPVDSFDPEGVDALSAKYVAAAQNEKEVADPEKGADYTYDPFATSGKFDFAAFMQKMIDENQSRSQAPREMGLVFRDLNVTGYGTGAKFHKSFGSLFLEPFRKLANIQSVVHRPVKHILHDVTGCVKPGEMLLVLGRPGAGCTTLLKSLASYRDGFRSIEGTVLYGGLDHKAIDGQLRGDVIYAPEDDNHFATLTVSQTLGFAAAARAPNSGHRVTVTDNNSRRSYINQMREVIATVLGLRHTYNTVVGNDMIRGVSGGERKRVSIGETLASRARIALFDNSSRGLDSSTALEFVRALRIATDIGRTTTLASIYQAGEALAQTFDKVIVLNRGYLVYFGPLSEAPEYFKSIGFIPQDRQTTADFLVACTDINGQRIRPGYEGKAPRHAEEQARAFAESAAGQACRDEADAYIAELQQRVTKEARTEFISDARSERTKYVPRRSKYLISWPMQVRLAIKRRAQITYGAIMIQVIMICASTFQALINGSVYYQMGPDTSALFSRAGILFFILLYTSLSAMTEVANRYEDRPVLIRQQRFAMMPPSADAIASSLLDLPIRFIINFVFVVIIYFMARLDYDAGKFFINLFATSLTVNTMVAFFRMLASLTRALPLATMISGIAILDSILYAGYAIPRPSMVVWWKWLSYCNPVSFGYEILIANEYRGQMMQCANMVPTGPGYENVAVENQVCPIAGSQPGEGYVNAELYMEKTYGYQWSNASRNVGILFGFWFFFLIVFMIASEFLTDPAAAGGIMVFKRTRDTEELLKTKDDPILERVDDQQDDVEDGRRLEVSNEVFNWHNINYDIQIKGKPRRLLDNVSGYVAPGKMTALMGESGAGKTTLLNVLAQRVDTGVITGDFLVNGRTLPKSFQADTGYCQQQDVHLAQQTVREALQFSALLRQPRETSPEDRLAYVETVIDMLEMRSFADAIVGEVGEGLNVEQRKRLTIGVELAAKPRLLLFLDEPTSGLDAQAAWSIVRFLKKLANNGQAILCTIHQPSGELFNQFDRLLLLQKGGKTVYFGDIGQNSMTLINYFEQRSGVKCGENDNPAEYILEVIGAGATATTDKDWQKLFAESELARVMQEEIAHFGNITNADESPEAISRSKREYAQPLHVQVLVTTWRMVVTYWRDPIYLASKIGLNILGGCFIGSSFWGQGQKVSRAALQNKLFAVFMALTISNAIAQQLQPVALALRGLYEVRERPSKMFRWPVFVFSVAIIEVPWNLIGGTIFWVAWYFMVGFSHSSTAAVYSWGMYMLFQLFFSSGAQALALIAPNAMIASILFSTFFSFVIVFCGMVQPPSQLPYFWRSWMFPLSPFTHIVEGMMGNALHSEPVRCTPDEFNHIVPPAGQTCQEFLGNFSSTLDQPPVTGAGYFEDGANGVCNFCAMREGEDYLRSIQLSSANRFKDFGYLVAYIAFNYLLAFALYYLFRVHRWKHAKRA</sequence>
<keyword evidence="4 9" id="KW-0812">Transmembrane</keyword>
<evidence type="ECO:0000256" key="8">
    <source>
        <dbReference type="ARBA" id="ARBA00023136"/>
    </source>
</evidence>
<dbReference type="Pfam" id="PF01061">
    <property type="entry name" value="ABC2_membrane"/>
    <property type="match status" value="2"/>
</dbReference>
<evidence type="ECO:0000256" key="6">
    <source>
        <dbReference type="ARBA" id="ARBA00022840"/>
    </source>
</evidence>
<dbReference type="InterPro" id="IPR034003">
    <property type="entry name" value="ABCG_PDR_2"/>
</dbReference>
<dbReference type="InterPro" id="IPR010929">
    <property type="entry name" value="PDR_CDR_ABC"/>
</dbReference>
<dbReference type="Pfam" id="PF00005">
    <property type="entry name" value="ABC_tran"/>
    <property type="match status" value="2"/>
</dbReference>
<accession>A0AAF0EY28</accession>
<dbReference type="SMART" id="SM00382">
    <property type="entry name" value="AAA"/>
    <property type="match status" value="2"/>
</dbReference>
<dbReference type="InterPro" id="IPR027417">
    <property type="entry name" value="P-loop_NTPase"/>
</dbReference>
<dbReference type="PROSITE" id="PS00211">
    <property type="entry name" value="ABC_TRANSPORTER_1"/>
    <property type="match status" value="1"/>
</dbReference>